<dbReference type="SMART" id="SM00220">
    <property type="entry name" value="S_TKc"/>
    <property type="match status" value="1"/>
</dbReference>
<proteinExistence type="predicted"/>
<dbReference type="SUPFAM" id="SSF56112">
    <property type="entry name" value="Protein kinase-like (PK-like)"/>
    <property type="match status" value="1"/>
</dbReference>
<accession>A0A5C3N5X6</accession>
<evidence type="ECO:0000259" key="10">
    <source>
        <dbReference type="PROSITE" id="PS50011"/>
    </source>
</evidence>
<dbReference type="InterPro" id="IPR000719">
    <property type="entry name" value="Prot_kinase_dom"/>
</dbReference>
<gene>
    <name evidence="11" type="ORF">OE88DRAFT_1340857</name>
</gene>
<evidence type="ECO:0000256" key="1">
    <source>
        <dbReference type="ARBA" id="ARBA00012513"/>
    </source>
</evidence>
<evidence type="ECO:0000313" key="12">
    <source>
        <dbReference type="Proteomes" id="UP000305948"/>
    </source>
</evidence>
<comment type="catalytic activity">
    <reaction evidence="8">
        <text>L-seryl-[protein] + ATP = O-phospho-L-seryl-[protein] + ADP + H(+)</text>
        <dbReference type="Rhea" id="RHEA:17989"/>
        <dbReference type="Rhea" id="RHEA-COMP:9863"/>
        <dbReference type="Rhea" id="RHEA-COMP:11604"/>
        <dbReference type="ChEBI" id="CHEBI:15378"/>
        <dbReference type="ChEBI" id="CHEBI:29999"/>
        <dbReference type="ChEBI" id="CHEBI:30616"/>
        <dbReference type="ChEBI" id="CHEBI:83421"/>
        <dbReference type="ChEBI" id="CHEBI:456216"/>
        <dbReference type="EC" id="2.7.11.1"/>
    </reaction>
</comment>
<dbReference type="Gene3D" id="1.10.510.10">
    <property type="entry name" value="Transferase(Phosphotransferase) domain 1"/>
    <property type="match status" value="1"/>
</dbReference>
<reference evidence="11 12" key="1">
    <citation type="journal article" date="2019" name="Nat. Ecol. Evol.">
        <title>Megaphylogeny resolves global patterns of mushroom evolution.</title>
        <authorList>
            <person name="Varga T."/>
            <person name="Krizsan K."/>
            <person name="Foldi C."/>
            <person name="Dima B."/>
            <person name="Sanchez-Garcia M."/>
            <person name="Sanchez-Ramirez S."/>
            <person name="Szollosi G.J."/>
            <person name="Szarkandi J.G."/>
            <person name="Papp V."/>
            <person name="Albert L."/>
            <person name="Andreopoulos W."/>
            <person name="Angelini C."/>
            <person name="Antonin V."/>
            <person name="Barry K.W."/>
            <person name="Bougher N.L."/>
            <person name="Buchanan P."/>
            <person name="Buyck B."/>
            <person name="Bense V."/>
            <person name="Catcheside P."/>
            <person name="Chovatia M."/>
            <person name="Cooper J."/>
            <person name="Damon W."/>
            <person name="Desjardin D."/>
            <person name="Finy P."/>
            <person name="Geml J."/>
            <person name="Haridas S."/>
            <person name="Hughes K."/>
            <person name="Justo A."/>
            <person name="Karasinski D."/>
            <person name="Kautmanova I."/>
            <person name="Kiss B."/>
            <person name="Kocsube S."/>
            <person name="Kotiranta H."/>
            <person name="LaButti K.M."/>
            <person name="Lechner B.E."/>
            <person name="Liimatainen K."/>
            <person name="Lipzen A."/>
            <person name="Lukacs Z."/>
            <person name="Mihaltcheva S."/>
            <person name="Morgado L.N."/>
            <person name="Niskanen T."/>
            <person name="Noordeloos M.E."/>
            <person name="Ohm R.A."/>
            <person name="Ortiz-Santana B."/>
            <person name="Ovrebo C."/>
            <person name="Racz N."/>
            <person name="Riley R."/>
            <person name="Savchenko A."/>
            <person name="Shiryaev A."/>
            <person name="Soop K."/>
            <person name="Spirin V."/>
            <person name="Szebenyi C."/>
            <person name="Tomsovsky M."/>
            <person name="Tulloss R.E."/>
            <person name="Uehling J."/>
            <person name="Grigoriev I.V."/>
            <person name="Vagvolgyi C."/>
            <person name="Papp T."/>
            <person name="Martin F.M."/>
            <person name="Miettinen O."/>
            <person name="Hibbett D.S."/>
            <person name="Nagy L.G."/>
        </authorList>
    </citation>
    <scope>NUCLEOTIDE SEQUENCE [LARGE SCALE GENOMIC DNA]</scope>
    <source>
        <strain evidence="11 12">OMC1185</strain>
    </source>
</reference>
<sequence length="641" mass="71662">MSLLFVPEQPYPLVFENIAPLTPSLSEICLGPTKDDIYAQNDDCIDQTRKRERQDGFTSERQGEDWIFPDDIWDELQRPWSGADANERIPADVEVEGQESSAKADASGLDTESLQPANSSYCPDGVLTDYTTTSLEESADSIVPPMSVVSIDVDFSDERALLPAPALLSLEGPTESGKDVLPRMPEVQSHSVGGHPYEDPLPFFPSESVEDMVSASGLEFVDVVHSVCEDPLPFYPGESSNDVNEPDDTGLSSLHPEPLILRDIPAQDSLTYSPAKSRKEYPTDIAGSVGISPLVWRVSYINALHSGAFGEIWTMRDLSSGKVLCYKMCDKDLCRRPEVYKTVLAELGAYRRLSVQENPSPFLMQCHAFLQDETTIYVVMDLLREDMATVVINGKQDPFIRRWIAQTAMGIDALHKMGIIHGDLKPENILIDANMNVRITDFGGAYLHEGPVQEGEVYYPVNVYTKEYAAPEIWRHEMIGPAVDWWVMGCIIIYLRTGEMLFDRGFLDFEQYISWEPACALSFVKFAALRRNHKLSESEESLISGLLEIDQKTRFVLEDVVRYRAWFAEDGSARFFDLDGRALVTECNDACNDADVDDPDEVDFELTVSHSEKEADDFFSGVGWINPKGIWGMSVSTALSE</sequence>
<feature type="region of interest" description="Disordered" evidence="9">
    <location>
        <begin position="93"/>
        <end position="120"/>
    </location>
</feature>
<dbReference type="AlphaFoldDB" id="A0A5C3N5X6"/>
<dbReference type="Pfam" id="PF00069">
    <property type="entry name" value="Pkinase"/>
    <property type="match status" value="1"/>
</dbReference>
<dbReference type="STRING" id="5364.A0A5C3N5X6"/>
<evidence type="ECO:0000313" key="11">
    <source>
        <dbReference type="EMBL" id="TFK53084.1"/>
    </source>
</evidence>
<evidence type="ECO:0000256" key="3">
    <source>
        <dbReference type="ARBA" id="ARBA00022679"/>
    </source>
</evidence>
<organism evidence="11 12">
    <name type="scientific">Heliocybe sulcata</name>
    <dbReference type="NCBI Taxonomy" id="5364"/>
    <lineage>
        <taxon>Eukaryota</taxon>
        <taxon>Fungi</taxon>
        <taxon>Dikarya</taxon>
        <taxon>Basidiomycota</taxon>
        <taxon>Agaricomycotina</taxon>
        <taxon>Agaricomycetes</taxon>
        <taxon>Gloeophyllales</taxon>
        <taxon>Gloeophyllaceae</taxon>
        <taxon>Heliocybe</taxon>
    </lineage>
</organism>
<dbReference type="GO" id="GO:0004674">
    <property type="term" value="F:protein serine/threonine kinase activity"/>
    <property type="evidence" value="ECO:0007669"/>
    <property type="project" value="UniProtKB-KW"/>
</dbReference>
<dbReference type="InterPro" id="IPR011009">
    <property type="entry name" value="Kinase-like_dom_sf"/>
</dbReference>
<keyword evidence="4" id="KW-0547">Nucleotide-binding</keyword>
<name>A0A5C3N5X6_9AGAM</name>
<evidence type="ECO:0000256" key="8">
    <source>
        <dbReference type="ARBA" id="ARBA00048679"/>
    </source>
</evidence>
<dbReference type="InterPro" id="IPR050236">
    <property type="entry name" value="Ser_Thr_kinase_AGC"/>
</dbReference>
<dbReference type="EC" id="2.7.11.1" evidence="1"/>
<dbReference type="EMBL" id="ML213508">
    <property type="protein sequence ID" value="TFK53084.1"/>
    <property type="molecule type" value="Genomic_DNA"/>
</dbReference>
<dbReference type="InterPro" id="IPR008271">
    <property type="entry name" value="Ser/Thr_kinase_AS"/>
</dbReference>
<dbReference type="PROSITE" id="PS50011">
    <property type="entry name" value="PROTEIN_KINASE_DOM"/>
    <property type="match status" value="1"/>
</dbReference>
<evidence type="ECO:0000256" key="6">
    <source>
        <dbReference type="ARBA" id="ARBA00022840"/>
    </source>
</evidence>
<keyword evidence="3" id="KW-0808">Transferase</keyword>
<dbReference type="OrthoDB" id="10252171at2759"/>
<feature type="compositionally biased region" description="Polar residues" evidence="9">
    <location>
        <begin position="110"/>
        <end position="120"/>
    </location>
</feature>
<evidence type="ECO:0000256" key="4">
    <source>
        <dbReference type="ARBA" id="ARBA00022741"/>
    </source>
</evidence>
<keyword evidence="6" id="KW-0067">ATP-binding</keyword>
<keyword evidence="12" id="KW-1185">Reference proteome</keyword>
<keyword evidence="2" id="KW-0723">Serine/threonine-protein kinase</keyword>
<dbReference type="GO" id="GO:0005524">
    <property type="term" value="F:ATP binding"/>
    <property type="evidence" value="ECO:0007669"/>
    <property type="project" value="UniProtKB-KW"/>
</dbReference>
<evidence type="ECO:0000256" key="7">
    <source>
        <dbReference type="ARBA" id="ARBA00047899"/>
    </source>
</evidence>
<evidence type="ECO:0000256" key="2">
    <source>
        <dbReference type="ARBA" id="ARBA00022527"/>
    </source>
</evidence>
<feature type="domain" description="Protein kinase" evidence="10">
    <location>
        <begin position="298"/>
        <end position="567"/>
    </location>
</feature>
<keyword evidence="5 11" id="KW-0418">Kinase</keyword>
<evidence type="ECO:0000256" key="9">
    <source>
        <dbReference type="SAM" id="MobiDB-lite"/>
    </source>
</evidence>
<dbReference type="PROSITE" id="PS00108">
    <property type="entry name" value="PROTEIN_KINASE_ST"/>
    <property type="match status" value="1"/>
</dbReference>
<evidence type="ECO:0000256" key="5">
    <source>
        <dbReference type="ARBA" id="ARBA00022777"/>
    </source>
</evidence>
<comment type="catalytic activity">
    <reaction evidence="7">
        <text>L-threonyl-[protein] + ATP = O-phospho-L-threonyl-[protein] + ADP + H(+)</text>
        <dbReference type="Rhea" id="RHEA:46608"/>
        <dbReference type="Rhea" id="RHEA-COMP:11060"/>
        <dbReference type="Rhea" id="RHEA-COMP:11605"/>
        <dbReference type="ChEBI" id="CHEBI:15378"/>
        <dbReference type="ChEBI" id="CHEBI:30013"/>
        <dbReference type="ChEBI" id="CHEBI:30616"/>
        <dbReference type="ChEBI" id="CHEBI:61977"/>
        <dbReference type="ChEBI" id="CHEBI:456216"/>
        <dbReference type="EC" id="2.7.11.1"/>
    </reaction>
</comment>
<dbReference type="Proteomes" id="UP000305948">
    <property type="component" value="Unassembled WGS sequence"/>
</dbReference>
<protein>
    <recommendedName>
        <fullName evidence="1">non-specific serine/threonine protein kinase</fullName>
        <ecNumber evidence="1">2.7.11.1</ecNumber>
    </recommendedName>
</protein>
<dbReference type="PANTHER" id="PTHR24356">
    <property type="entry name" value="SERINE/THREONINE-PROTEIN KINASE"/>
    <property type="match status" value="1"/>
</dbReference>